<evidence type="ECO:0000313" key="3">
    <source>
        <dbReference type="Proteomes" id="UP000002051"/>
    </source>
</evidence>
<dbReference type="AlphaFoldDB" id="A0A072TDC3"/>
<evidence type="ECO:0000313" key="2">
    <source>
        <dbReference type="EnsemblPlants" id="KEH15554"/>
    </source>
</evidence>
<protein>
    <submittedName>
        <fullName evidence="1 2">Uncharacterized protein</fullName>
    </submittedName>
</protein>
<dbReference type="HOGENOM" id="CLU_2501412_0_0_1"/>
<accession>A0A072TDC3</accession>
<evidence type="ECO:0000313" key="1">
    <source>
        <dbReference type="EMBL" id="KEH15554.1"/>
    </source>
</evidence>
<organism evidence="1 3">
    <name type="scientific">Medicago truncatula</name>
    <name type="common">Barrel medic</name>
    <name type="synonym">Medicago tribuloides</name>
    <dbReference type="NCBI Taxonomy" id="3880"/>
    <lineage>
        <taxon>Eukaryota</taxon>
        <taxon>Viridiplantae</taxon>
        <taxon>Streptophyta</taxon>
        <taxon>Embryophyta</taxon>
        <taxon>Tracheophyta</taxon>
        <taxon>Spermatophyta</taxon>
        <taxon>Magnoliopsida</taxon>
        <taxon>eudicotyledons</taxon>
        <taxon>Gunneridae</taxon>
        <taxon>Pentapetalae</taxon>
        <taxon>rosids</taxon>
        <taxon>fabids</taxon>
        <taxon>Fabales</taxon>
        <taxon>Fabaceae</taxon>
        <taxon>Papilionoideae</taxon>
        <taxon>50 kb inversion clade</taxon>
        <taxon>NPAAA clade</taxon>
        <taxon>Hologalegina</taxon>
        <taxon>IRL clade</taxon>
        <taxon>Trifolieae</taxon>
        <taxon>Medicago</taxon>
    </lineage>
</organism>
<proteinExistence type="predicted"/>
<dbReference type="Proteomes" id="UP000002051">
    <property type="component" value="Unassembled WGS sequence"/>
</dbReference>
<dbReference type="EMBL" id="KL403551">
    <property type="protein sequence ID" value="KEH15554.1"/>
    <property type="molecule type" value="Genomic_DNA"/>
</dbReference>
<reference evidence="1 3" key="2">
    <citation type="journal article" date="2014" name="BMC Genomics">
        <title>An improved genome release (version Mt4.0) for the model legume Medicago truncatula.</title>
        <authorList>
            <person name="Tang H."/>
            <person name="Krishnakumar V."/>
            <person name="Bidwell S."/>
            <person name="Rosen B."/>
            <person name="Chan A."/>
            <person name="Zhou S."/>
            <person name="Gentzbittel L."/>
            <person name="Childs K.L."/>
            <person name="Yandell M."/>
            <person name="Gundlach H."/>
            <person name="Mayer K.F."/>
            <person name="Schwartz D.C."/>
            <person name="Town C.D."/>
        </authorList>
    </citation>
    <scope>GENOME REANNOTATION</scope>
    <source>
        <strain evidence="1">A17</strain>
        <strain evidence="2 3">cv. Jemalong A17</strain>
    </source>
</reference>
<gene>
    <name evidence="1" type="ORF">MTR_0827s0020</name>
</gene>
<reference evidence="1 3" key="1">
    <citation type="journal article" date="2011" name="Nature">
        <title>The Medicago genome provides insight into the evolution of rhizobial symbioses.</title>
        <authorList>
            <person name="Young N.D."/>
            <person name="Debelle F."/>
            <person name="Oldroyd G.E."/>
            <person name="Geurts R."/>
            <person name="Cannon S.B."/>
            <person name="Udvardi M.K."/>
            <person name="Benedito V.A."/>
            <person name="Mayer K.F."/>
            <person name="Gouzy J."/>
            <person name="Schoof H."/>
            <person name="Van de Peer Y."/>
            <person name="Proost S."/>
            <person name="Cook D.R."/>
            <person name="Meyers B.C."/>
            <person name="Spannagl M."/>
            <person name="Cheung F."/>
            <person name="De Mita S."/>
            <person name="Krishnakumar V."/>
            <person name="Gundlach H."/>
            <person name="Zhou S."/>
            <person name="Mudge J."/>
            <person name="Bharti A.K."/>
            <person name="Murray J.D."/>
            <person name="Naoumkina M.A."/>
            <person name="Rosen B."/>
            <person name="Silverstein K.A."/>
            <person name="Tang H."/>
            <person name="Rombauts S."/>
            <person name="Zhao P.X."/>
            <person name="Zhou P."/>
            <person name="Barbe V."/>
            <person name="Bardou P."/>
            <person name="Bechner M."/>
            <person name="Bellec A."/>
            <person name="Berger A."/>
            <person name="Berges H."/>
            <person name="Bidwell S."/>
            <person name="Bisseling T."/>
            <person name="Choisne N."/>
            <person name="Couloux A."/>
            <person name="Denny R."/>
            <person name="Deshpande S."/>
            <person name="Dai X."/>
            <person name="Doyle J.J."/>
            <person name="Dudez A.M."/>
            <person name="Farmer A.D."/>
            <person name="Fouteau S."/>
            <person name="Franken C."/>
            <person name="Gibelin C."/>
            <person name="Gish J."/>
            <person name="Goldstein S."/>
            <person name="Gonzalez A.J."/>
            <person name="Green P.J."/>
            <person name="Hallab A."/>
            <person name="Hartog M."/>
            <person name="Hua A."/>
            <person name="Humphray S.J."/>
            <person name="Jeong D.H."/>
            <person name="Jing Y."/>
            <person name="Jocker A."/>
            <person name="Kenton S.M."/>
            <person name="Kim D.J."/>
            <person name="Klee K."/>
            <person name="Lai H."/>
            <person name="Lang C."/>
            <person name="Lin S."/>
            <person name="Macmil S.L."/>
            <person name="Magdelenat G."/>
            <person name="Matthews L."/>
            <person name="McCorrison J."/>
            <person name="Monaghan E.L."/>
            <person name="Mun J.H."/>
            <person name="Najar F.Z."/>
            <person name="Nicholson C."/>
            <person name="Noirot C."/>
            <person name="O'Bleness M."/>
            <person name="Paule C.R."/>
            <person name="Poulain J."/>
            <person name="Prion F."/>
            <person name="Qin B."/>
            <person name="Qu C."/>
            <person name="Retzel E.F."/>
            <person name="Riddle C."/>
            <person name="Sallet E."/>
            <person name="Samain S."/>
            <person name="Samson N."/>
            <person name="Sanders I."/>
            <person name="Saurat O."/>
            <person name="Scarpelli C."/>
            <person name="Schiex T."/>
            <person name="Segurens B."/>
            <person name="Severin A.J."/>
            <person name="Sherrier D.J."/>
            <person name="Shi R."/>
            <person name="Sims S."/>
            <person name="Singer S.R."/>
            <person name="Sinharoy S."/>
            <person name="Sterck L."/>
            <person name="Viollet A."/>
            <person name="Wang B.B."/>
            <person name="Wang K."/>
            <person name="Wang M."/>
            <person name="Wang X."/>
            <person name="Warfsmann J."/>
            <person name="Weissenbach J."/>
            <person name="White D.D."/>
            <person name="White J.D."/>
            <person name="Wiley G.B."/>
            <person name="Wincker P."/>
            <person name="Xing Y."/>
            <person name="Yang L."/>
            <person name="Yao Z."/>
            <person name="Ying F."/>
            <person name="Zhai J."/>
            <person name="Zhou L."/>
            <person name="Zuber A."/>
            <person name="Denarie J."/>
            <person name="Dixon R.A."/>
            <person name="May G.D."/>
            <person name="Schwartz D.C."/>
            <person name="Rogers J."/>
            <person name="Quetier F."/>
            <person name="Town C.D."/>
            <person name="Roe B.A."/>
        </authorList>
    </citation>
    <scope>NUCLEOTIDE SEQUENCE [LARGE SCALE GENOMIC DNA]</scope>
    <source>
        <strain evidence="1">A17</strain>
        <strain evidence="2 3">cv. Jemalong A17</strain>
    </source>
</reference>
<name>A0A072TDC3_MEDTR</name>
<sequence length="86" mass="9839">MVKKLNFLRLSDKNRGANFKNRGPIFVESKAIDSIQDPFFEAFHCKTASTFEGSTDMPPNEITCPKKLTSPNQHSKVINEYYNELI</sequence>
<dbReference type="EnsemblPlants" id="KEH15554">
    <property type="protein sequence ID" value="KEH15554"/>
    <property type="gene ID" value="MTR_0827s0020"/>
</dbReference>
<reference evidence="2" key="3">
    <citation type="submission" date="2015-06" db="UniProtKB">
        <authorList>
            <consortium name="EnsemblPlants"/>
        </authorList>
    </citation>
    <scope>IDENTIFICATION</scope>
    <source>
        <strain evidence="2">cv. Jemalong A17</strain>
    </source>
</reference>
<keyword evidence="3" id="KW-1185">Reference proteome</keyword>